<keyword evidence="3" id="KW-1185">Reference proteome</keyword>
<organism evidence="2 3">
    <name type="scientific">Gryllotalpicola koreensis</name>
    <dbReference type="NCBI Taxonomy" id="993086"/>
    <lineage>
        <taxon>Bacteria</taxon>
        <taxon>Bacillati</taxon>
        <taxon>Actinomycetota</taxon>
        <taxon>Actinomycetes</taxon>
        <taxon>Micrococcales</taxon>
        <taxon>Microbacteriaceae</taxon>
        <taxon>Gryllotalpicola</taxon>
    </lineage>
</organism>
<accession>A0ABP8A0I0</accession>
<dbReference type="Proteomes" id="UP001501079">
    <property type="component" value="Unassembled WGS sequence"/>
</dbReference>
<reference evidence="3" key="1">
    <citation type="journal article" date="2019" name="Int. J. Syst. Evol. Microbiol.">
        <title>The Global Catalogue of Microorganisms (GCM) 10K type strain sequencing project: providing services to taxonomists for standard genome sequencing and annotation.</title>
        <authorList>
            <consortium name="The Broad Institute Genomics Platform"/>
            <consortium name="The Broad Institute Genome Sequencing Center for Infectious Disease"/>
            <person name="Wu L."/>
            <person name="Ma J."/>
        </authorList>
    </citation>
    <scope>NUCLEOTIDE SEQUENCE [LARGE SCALE GENOMIC DNA]</scope>
    <source>
        <strain evidence="3">JCM 17591</strain>
    </source>
</reference>
<protein>
    <submittedName>
        <fullName evidence="2">Uncharacterized protein</fullName>
    </submittedName>
</protein>
<comment type="caution">
    <text evidence="2">The sequence shown here is derived from an EMBL/GenBank/DDBJ whole genome shotgun (WGS) entry which is preliminary data.</text>
</comment>
<evidence type="ECO:0000256" key="1">
    <source>
        <dbReference type="SAM" id="MobiDB-lite"/>
    </source>
</evidence>
<dbReference type="EMBL" id="BAABBW010000003">
    <property type="protein sequence ID" value="GAA4174947.1"/>
    <property type="molecule type" value="Genomic_DNA"/>
</dbReference>
<sequence length="120" mass="13232">MDKLRRGRMKDPVEGEFTVASADHYVTAHMDYVMAFRVDGVVTAPGVPPTPVRRDPVTVRREDWIQVGQVFPATVDRADPKRAVIAFPVVENAGHSSSESRRAAEGLARQMASEQEKPSS</sequence>
<proteinExistence type="predicted"/>
<evidence type="ECO:0000313" key="3">
    <source>
        <dbReference type="Proteomes" id="UP001501079"/>
    </source>
</evidence>
<evidence type="ECO:0000313" key="2">
    <source>
        <dbReference type="EMBL" id="GAA4174947.1"/>
    </source>
</evidence>
<gene>
    <name evidence="2" type="ORF">GCM10022287_19610</name>
</gene>
<feature type="region of interest" description="Disordered" evidence="1">
    <location>
        <begin position="92"/>
        <end position="120"/>
    </location>
</feature>
<name>A0ABP8A0I0_9MICO</name>